<protein>
    <submittedName>
        <fullName evidence="2">Uncharacterized protein</fullName>
    </submittedName>
</protein>
<feature type="signal peptide" evidence="1">
    <location>
        <begin position="1"/>
        <end position="22"/>
    </location>
</feature>
<name>A0A1V9EF67_9BACT</name>
<dbReference type="STRING" id="354355.SAMN05660816_06022"/>
<keyword evidence="1" id="KW-0732">Signal</keyword>
<sequence>MRLRTLFLLAIATFAASQSTFSQQGRSSQFLFIDSLLAKDSYQVEVLSFDRKVRSVQSTGSVKVNRQSNVITFTTTDNNLKFIESLKIDCQNETVMFRNDTVPYFDEMIMPATSLLGNLRGYTWLKTSSGEDENGVIIIDKQTSNSIQVDLAKDKNTDKILLHINCKAVRPRAQYNIACNLN</sequence>
<evidence type="ECO:0000313" key="2">
    <source>
        <dbReference type="EMBL" id="OQP44763.1"/>
    </source>
</evidence>
<feature type="chain" id="PRO_5010721577" evidence="1">
    <location>
        <begin position="23"/>
        <end position="182"/>
    </location>
</feature>
<dbReference type="AlphaFoldDB" id="A0A1V9EF67"/>
<keyword evidence="3" id="KW-1185">Reference proteome</keyword>
<evidence type="ECO:0000256" key="1">
    <source>
        <dbReference type="SAM" id="SignalP"/>
    </source>
</evidence>
<dbReference type="OrthoDB" id="9936282at2"/>
<reference evidence="3" key="1">
    <citation type="submission" date="2016-04" db="EMBL/GenBank/DDBJ databases">
        <authorList>
            <person name="Chen L."/>
            <person name="Zhuang W."/>
            <person name="Wang G."/>
        </authorList>
    </citation>
    <scope>NUCLEOTIDE SEQUENCE [LARGE SCALE GENOMIC DNA]</scope>
    <source>
        <strain evidence="3">17621</strain>
    </source>
</reference>
<evidence type="ECO:0000313" key="3">
    <source>
        <dbReference type="Proteomes" id="UP000192610"/>
    </source>
</evidence>
<gene>
    <name evidence="2" type="ORF">A4H97_10400</name>
</gene>
<dbReference type="EMBL" id="LVXG01000034">
    <property type="protein sequence ID" value="OQP44763.1"/>
    <property type="molecule type" value="Genomic_DNA"/>
</dbReference>
<dbReference type="Proteomes" id="UP000192610">
    <property type="component" value="Unassembled WGS sequence"/>
</dbReference>
<accession>A0A1V9EF67</accession>
<proteinExistence type="predicted"/>
<comment type="caution">
    <text evidence="2">The sequence shown here is derived from an EMBL/GenBank/DDBJ whole genome shotgun (WGS) entry which is preliminary data.</text>
</comment>
<dbReference type="RefSeq" id="WP_081202818.1">
    <property type="nucleotide sequence ID" value="NZ_FOCZ01000016.1"/>
</dbReference>
<organism evidence="2 3">
    <name type="scientific">Niastella yeongjuensis</name>
    <dbReference type="NCBI Taxonomy" id="354355"/>
    <lineage>
        <taxon>Bacteria</taxon>
        <taxon>Pseudomonadati</taxon>
        <taxon>Bacteroidota</taxon>
        <taxon>Chitinophagia</taxon>
        <taxon>Chitinophagales</taxon>
        <taxon>Chitinophagaceae</taxon>
        <taxon>Niastella</taxon>
    </lineage>
</organism>